<organism evidence="2 3">
    <name type="scientific">Cyclospora cayetanensis</name>
    <dbReference type="NCBI Taxonomy" id="88456"/>
    <lineage>
        <taxon>Eukaryota</taxon>
        <taxon>Sar</taxon>
        <taxon>Alveolata</taxon>
        <taxon>Apicomplexa</taxon>
        <taxon>Conoidasida</taxon>
        <taxon>Coccidia</taxon>
        <taxon>Eucoccidiorida</taxon>
        <taxon>Eimeriorina</taxon>
        <taxon>Eimeriidae</taxon>
        <taxon>Cyclospora</taxon>
    </lineage>
</organism>
<gene>
    <name evidence="2" type="ORF">cyc_00036</name>
</gene>
<name>A0A1D3CSI2_9EIME</name>
<keyword evidence="1" id="KW-0732">Signal</keyword>
<proteinExistence type="predicted"/>
<accession>A0A1D3CSI2</accession>
<dbReference type="InParanoid" id="A0A1D3CSI2"/>
<reference evidence="2 3" key="1">
    <citation type="journal article" date="2016" name="BMC Genomics">
        <title>Comparative genomics reveals Cyclospora cayetanensis possesses coccidia-like metabolism and invasion components but unique surface antigens.</title>
        <authorList>
            <person name="Liu S."/>
            <person name="Wang L."/>
            <person name="Zheng H."/>
            <person name="Xu Z."/>
            <person name="Roellig D.M."/>
            <person name="Li N."/>
            <person name="Frace M.A."/>
            <person name="Tang K."/>
            <person name="Arrowood M.J."/>
            <person name="Moss D.M."/>
            <person name="Zhang L."/>
            <person name="Feng Y."/>
            <person name="Xiao L."/>
        </authorList>
    </citation>
    <scope>NUCLEOTIDE SEQUENCE [LARGE SCALE GENOMIC DNA]</scope>
    <source>
        <strain evidence="2 3">CHN_HEN01</strain>
    </source>
</reference>
<comment type="caution">
    <text evidence="2">The sequence shown here is derived from an EMBL/GenBank/DDBJ whole genome shotgun (WGS) entry which is preliminary data.</text>
</comment>
<dbReference type="AlphaFoldDB" id="A0A1D3CSI2"/>
<protein>
    <submittedName>
        <fullName evidence="2">Uncharacterized protein</fullName>
    </submittedName>
</protein>
<evidence type="ECO:0000256" key="1">
    <source>
        <dbReference type="SAM" id="SignalP"/>
    </source>
</evidence>
<evidence type="ECO:0000313" key="3">
    <source>
        <dbReference type="Proteomes" id="UP000095192"/>
    </source>
</evidence>
<keyword evidence="3" id="KW-1185">Reference proteome</keyword>
<sequence>MVMAPFGRALAYASLHLLPHCATAISTGGEPVLEPVRLVTSDSFDELFGGTTVKATGLGSCDKYTIQVGPSSEIYEDVRLSASSSVRVVMDKRAGIIVEYTDDDIMVVQTGDIGKDIEAGPFMHFVTKGNDRFIIQSYFQDSSSDLSPSMGRPHLVYFEGNVAGKSLEWPGCFENSGCSAVCKSGQLQDAETSV</sequence>
<feature type="chain" id="PRO_5008913857" evidence="1">
    <location>
        <begin position="25"/>
        <end position="194"/>
    </location>
</feature>
<dbReference type="VEuPathDB" id="ToxoDB:cyc_00036"/>
<dbReference type="Proteomes" id="UP000095192">
    <property type="component" value="Unassembled WGS sequence"/>
</dbReference>
<dbReference type="EMBL" id="JROU02002103">
    <property type="protein sequence ID" value="OEH74155.1"/>
    <property type="molecule type" value="Genomic_DNA"/>
</dbReference>
<evidence type="ECO:0000313" key="2">
    <source>
        <dbReference type="EMBL" id="OEH74155.1"/>
    </source>
</evidence>
<feature type="signal peptide" evidence="1">
    <location>
        <begin position="1"/>
        <end position="24"/>
    </location>
</feature>